<dbReference type="SMART" id="SM00369">
    <property type="entry name" value="LRR_TYP"/>
    <property type="match status" value="3"/>
</dbReference>
<evidence type="ECO:0000256" key="9">
    <source>
        <dbReference type="ARBA" id="ARBA00023065"/>
    </source>
</evidence>
<keyword evidence="4" id="KW-0433">Leucine-rich repeat</keyword>
<dbReference type="PANTHER" id="PTHR46473">
    <property type="entry name" value="GH08155P"/>
    <property type="match status" value="1"/>
</dbReference>
<evidence type="ECO:0000313" key="19">
    <source>
        <dbReference type="Proteomes" id="UP000886611"/>
    </source>
</evidence>
<proteinExistence type="predicted"/>
<feature type="domain" description="LRRCT" evidence="17">
    <location>
        <begin position="246"/>
        <end position="301"/>
    </location>
</feature>
<reference evidence="18 19" key="1">
    <citation type="journal article" date="2021" name="Cell">
        <title>Tracing the genetic footprints of vertebrate landing in non-teleost ray-finned fishes.</title>
        <authorList>
            <person name="Bi X."/>
            <person name="Wang K."/>
            <person name="Yang L."/>
            <person name="Pan H."/>
            <person name="Jiang H."/>
            <person name="Wei Q."/>
            <person name="Fang M."/>
            <person name="Yu H."/>
            <person name="Zhu C."/>
            <person name="Cai Y."/>
            <person name="He Y."/>
            <person name="Gan X."/>
            <person name="Zeng H."/>
            <person name="Yu D."/>
            <person name="Zhu Y."/>
            <person name="Jiang H."/>
            <person name="Qiu Q."/>
            <person name="Yang H."/>
            <person name="Zhang Y.E."/>
            <person name="Wang W."/>
            <person name="Zhu M."/>
            <person name="He S."/>
            <person name="Zhang G."/>
        </authorList>
    </citation>
    <scope>NUCLEOTIDE SEQUENCE [LARGE SCALE GENOMIC DNA]</scope>
    <source>
        <strain evidence="18">Bchr_013</strain>
    </source>
</reference>
<keyword evidence="5 15" id="KW-0812">Transmembrane</keyword>
<feature type="non-terminal residue" evidence="18">
    <location>
        <position position="1"/>
    </location>
</feature>
<dbReference type="InterPro" id="IPR032675">
    <property type="entry name" value="LRR_dom_sf"/>
</dbReference>
<keyword evidence="2" id="KW-0813">Transport</keyword>
<evidence type="ECO:0000256" key="2">
    <source>
        <dbReference type="ARBA" id="ARBA00022448"/>
    </source>
</evidence>
<evidence type="ECO:0000313" key="18">
    <source>
        <dbReference type="EMBL" id="KAG2464103.1"/>
    </source>
</evidence>
<feature type="transmembrane region" description="Helical" evidence="15">
    <location>
        <begin position="56"/>
        <end position="79"/>
    </location>
</feature>
<dbReference type="Pfam" id="PF13855">
    <property type="entry name" value="LRR_8"/>
    <property type="match status" value="1"/>
</dbReference>
<feature type="domain" description="LRRNT" evidence="16">
    <location>
        <begin position="85"/>
        <end position="119"/>
    </location>
</feature>
<feature type="transmembrane region" description="Helical" evidence="15">
    <location>
        <begin position="309"/>
        <end position="332"/>
    </location>
</feature>
<keyword evidence="9" id="KW-0406">Ion transport</keyword>
<evidence type="ECO:0000256" key="3">
    <source>
        <dbReference type="ARBA" id="ARBA00022475"/>
    </source>
</evidence>
<evidence type="ECO:0000256" key="8">
    <source>
        <dbReference type="ARBA" id="ARBA00022989"/>
    </source>
</evidence>
<feature type="non-terminal residue" evidence="18">
    <location>
        <position position="349"/>
    </location>
</feature>
<evidence type="ECO:0000256" key="15">
    <source>
        <dbReference type="SAM" id="Phobius"/>
    </source>
</evidence>
<evidence type="ECO:0000256" key="4">
    <source>
        <dbReference type="ARBA" id="ARBA00022614"/>
    </source>
</evidence>
<keyword evidence="10 15" id="KW-0472">Membrane</keyword>
<gene>
    <name evidence="18" type="primary">Lrrc55</name>
    <name evidence="18" type="ORF">GTO96_0003768</name>
</gene>
<name>A0A8X7X8B7_POLSE</name>
<evidence type="ECO:0000256" key="12">
    <source>
        <dbReference type="ARBA" id="ARBA00023303"/>
    </source>
</evidence>
<dbReference type="PANTHER" id="PTHR46473:SF5">
    <property type="entry name" value="LEUCINE-RICH REPEAT-CONTAINING PROTEIN 55"/>
    <property type="match status" value="1"/>
</dbReference>
<dbReference type="InterPro" id="IPR001611">
    <property type="entry name" value="Leu-rich_rpt"/>
</dbReference>
<dbReference type="AlphaFoldDB" id="A0A8X7X8B7"/>
<evidence type="ECO:0000256" key="1">
    <source>
        <dbReference type="ARBA" id="ARBA00004162"/>
    </source>
</evidence>
<protein>
    <submittedName>
        <fullName evidence="18">LRC55 protein</fullName>
    </submittedName>
</protein>
<accession>A0A8X7X8B7</accession>
<organism evidence="18 19">
    <name type="scientific">Polypterus senegalus</name>
    <name type="common">Senegal bichir</name>
    <dbReference type="NCBI Taxonomy" id="55291"/>
    <lineage>
        <taxon>Eukaryota</taxon>
        <taxon>Metazoa</taxon>
        <taxon>Chordata</taxon>
        <taxon>Craniata</taxon>
        <taxon>Vertebrata</taxon>
        <taxon>Euteleostomi</taxon>
        <taxon>Actinopterygii</taxon>
        <taxon>Polypteriformes</taxon>
        <taxon>Polypteridae</taxon>
        <taxon>Polypterus</taxon>
    </lineage>
</organism>
<keyword evidence="11" id="KW-1015">Disulfide bond</keyword>
<feature type="region of interest" description="Disordered" evidence="14">
    <location>
        <begin position="1"/>
        <end position="46"/>
    </location>
</feature>
<feature type="compositionally biased region" description="Basic residues" evidence="14">
    <location>
        <begin position="1"/>
        <end position="14"/>
    </location>
</feature>
<keyword evidence="3" id="KW-1003">Cell membrane</keyword>
<dbReference type="SMART" id="SM00013">
    <property type="entry name" value="LRRNT"/>
    <property type="match status" value="1"/>
</dbReference>
<dbReference type="PROSITE" id="PS51450">
    <property type="entry name" value="LRR"/>
    <property type="match status" value="2"/>
</dbReference>
<dbReference type="GO" id="GO:0005249">
    <property type="term" value="F:voltage-gated potassium channel activity"/>
    <property type="evidence" value="ECO:0007669"/>
    <property type="project" value="TreeGrafter"/>
</dbReference>
<evidence type="ECO:0000259" key="16">
    <source>
        <dbReference type="SMART" id="SM00013"/>
    </source>
</evidence>
<keyword evidence="12" id="KW-0407">Ion channel</keyword>
<evidence type="ECO:0000256" key="11">
    <source>
        <dbReference type="ARBA" id="ARBA00023157"/>
    </source>
</evidence>
<dbReference type="InterPro" id="IPR003591">
    <property type="entry name" value="Leu-rich_rpt_typical-subtyp"/>
</dbReference>
<feature type="compositionally biased region" description="Polar residues" evidence="14">
    <location>
        <begin position="36"/>
        <end position="46"/>
    </location>
</feature>
<dbReference type="SMART" id="SM00082">
    <property type="entry name" value="LRRCT"/>
    <property type="match status" value="1"/>
</dbReference>
<comment type="subunit">
    <text evidence="13">Interacts with KCNMA1.</text>
</comment>
<evidence type="ECO:0000256" key="10">
    <source>
        <dbReference type="ARBA" id="ARBA00023136"/>
    </source>
</evidence>
<keyword evidence="7" id="KW-0677">Repeat</keyword>
<dbReference type="InterPro" id="IPR000372">
    <property type="entry name" value="LRRNT"/>
</dbReference>
<dbReference type="EMBL" id="JAATIS010003638">
    <property type="protein sequence ID" value="KAG2464103.1"/>
    <property type="molecule type" value="Genomic_DNA"/>
</dbReference>
<comment type="caution">
    <text evidence="18">The sequence shown here is derived from an EMBL/GenBank/DDBJ whole genome shotgun (WGS) entry which is preliminary data.</text>
</comment>
<comment type="subcellular location">
    <subcellularLocation>
        <location evidence="1">Cell membrane</location>
        <topology evidence="1">Single-pass membrane protein</topology>
    </subcellularLocation>
</comment>
<dbReference type="InterPro" id="IPR000483">
    <property type="entry name" value="Cys-rich_flank_reg_C"/>
</dbReference>
<keyword evidence="19" id="KW-1185">Reference proteome</keyword>
<keyword evidence="8 15" id="KW-1133">Transmembrane helix</keyword>
<dbReference type="GO" id="GO:0044325">
    <property type="term" value="F:transmembrane transporter binding"/>
    <property type="evidence" value="ECO:0007669"/>
    <property type="project" value="TreeGrafter"/>
</dbReference>
<evidence type="ECO:0000256" key="5">
    <source>
        <dbReference type="ARBA" id="ARBA00022692"/>
    </source>
</evidence>
<dbReference type="InterPro" id="IPR051432">
    <property type="entry name" value="KCNMA1_auxiliary"/>
</dbReference>
<dbReference type="SUPFAM" id="SSF52058">
    <property type="entry name" value="L domain-like"/>
    <property type="match status" value="1"/>
</dbReference>
<evidence type="ECO:0000256" key="6">
    <source>
        <dbReference type="ARBA" id="ARBA00022729"/>
    </source>
</evidence>
<dbReference type="GO" id="GO:0008076">
    <property type="term" value="C:voltage-gated potassium channel complex"/>
    <property type="evidence" value="ECO:0007669"/>
    <property type="project" value="TreeGrafter"/>
</dbReference>
<dbReference type="Gene3D" id="3.80.10.10">
    <property type="entry name" value="Ribonuclease Inhibitor"/>
    <property type="match status" value="2"/>
</dbReference>
<keyword evidence="6" id="KW-0732">Signal</keyword>
<evidence type="ECO:0000256" key="13">
    <source>
        <dbReference type="ARBA" id="ARBA00038736"/>
    </source>
</evidence>
<evidence type="ECO:0000256" key="14">
    <source>
        <dbReference type="SAM" id="MobiDB-lite"/>
    </source>
</evidence>
<sequence length="349" mass="38225">MRTGNVRRKRRHKRDFAASGKPRRRNAPPAPMTPEQPATCSTHASNVSHRVPPKRFFLSAILLLFLCLVVAPSSFSAALGSNSGKCPPLCTCTVNLTSVDCSNQQLFSPPPLLPRGIRNLSLAHNSIEMMPSGYLSCQPELVWLDLSNNSIMTLPHGMFSSQSKLQFLDLSRNNLTSLPASLLHPAQRLTFLRLAHNAWLTELVVDQFAGLALLQELDVGHCGLRVLSVQVLDGLVGLSSLQLEGNPWVCGCAVEPLLNWVRNKIHRCSAGPTLTAECHSPPELEGIPLFSLTEESFRACRFALSIDDYLFIAFVGFVVSIASVATNFLLGITANCCHRWSKATDSEEI</sequence>
<evidence type="ECO:0000259" key="17">
    <source>
        <dbReference type="SMART" id="SM00082"/>
    </source>
</evidence>
<dbReference type="GO" id="GO:0099104">
    <property type="term" value="F:potassium channel activator activity"/>
    <property type="evidence" value="ECO:0007669"/>
    <property type="project" value="TreeGrafter"/>
</dbReference>
<dbReference type="Proteomes" id="UP000886611">
    <property type="component" value="Unassembled WGS sequence"/>
</dbReference>
<dbReference type="FunFam" id="3.80.10.10:FF:000015">
    <property type="entry name" value="Leucine rich repeat containing 38"/>
    <property type="match status" value="1"/>
</dbReference>
<evidence type="ECO:0000256" key="7">
    <source>
        <dbReference type="ARBA" id="ARBA00022737"/>
    </source>
</evidence>